<evidence type="ECO:0000256" key="9">
    <source>
        <dbReference type="HAMAP-Rule" id="MF_00096"/>
    </source>
</evidence>
<feature type="domain" description="DNA mismatch repair proteins mutS family" evidence="12">
    <location>
        <begin position="620"/>
        <end position="806"/>
    </location>
</feature>
<keyword evidence="7 9" id="KW-0234">DNA repair</keyword>
<reference evidence="13 14" key="1">
    <citation type="submission" date="2017-11" db="EMBL/GenBank/DDBJ databases">
        <title>Genome-resolved metagenomics identifies genetic mobility, metabolic interactions, and unexpected diversity in perchlorate-reducing communities.</title>
        <authorList>
            <person name="Barnum T.P."/>
            <person name="Figueroa I.A."/>
            <person name="Carlstrom C.I."/>
            <person name="Lucas L.N."/>
            <person name="Engelbrektson A.L."/>
            <person name="Coates J.D."/>
        </authorList>
    </citation>
    <scope>NUCLEOTIDE SEQUENCE [LARGE SCALE GENOMIC DNA]</scope>
    <source>
        <strain evidence="13">BM706</strain>
    </source>
</reference>
<dbReference type="InterPro" id="IPR007695">
    <property type="entry name" value="DNA_mismatch_repair_MutS-lik_N"/>
</dbReference>
<keyword evidence="5 9" id="KW-0067">ATP-binding</keyword>
<dbReference type="SMART" id="SM00533">
    <property type="entry name" value="MUTSd"/>
    <property type="match status" value="1"/>
</dbReference>
<dbReference type="GO" id="GO:0005524">
    <property type="term" value="F:ATP binding"/>
    <property type="evidence" value="ECO:0007669"/>
    <property type="project" value="UniProtKB-UniRule"/>
</dbReference>
<dbReference type="PANTHER" id="PTHR11361">
    <property type="entry name" value="DNA MISMATCH REPAIR PROTEIN MUTS FAMILY MEMBER"/>
    <property type="match status" value="1"/>
</dbReference>
<dbReference type="InterPro" id="IPR045076">
    <property type="entry name" value="MutS"/>
</dbReference>
<dbReference type="SUPFAM" id="SSF55271">
    <property type="entry name" value="DNA repair protein MutS, domain I"/>
    <property type="match status" value="1"/>
</dbReference>
<comment type="caution">
    <text evidence="13">The sequence shown here is derived from an EMBL/GenBank/DDBJ whole genome shotgun (WGS) entry which is preliminary data.</text>
</comment>
<dbReference type="SUPFAM" id="SSF48334">
    <property type="entry name" value="DNA repair protein MutS, domain III"/>
    <property type="match status" value="1"/>
</dbReference>
<dbReference type="CDD" id="cd03284">
    <property type="entry name" value="ABC_MutS1"/>
    <property type="match status" value="1"/>
</dbReference>
<dbReference type="InterPro" id="IPR036678">
    <property type="entry name" value="MutS_con_dom_sf"/>
</dbReference>
<dbReference type="Gene3D" id="1.10.1420.10">
    <property type="match status" value="2"/>
</dbReference>
<evidence type="ECO:0000256" key="8">
    <source>
        <dbReference type="ARBA" id="ARBA00024647"/>
    </source>
</evidence>
<evidence type="ECO:0000313" key="14">
    <source>
        <dbReference type="Proteomes" id="UP000234857"/>
    </source>
</evidence>
<dbReference type="NCBIfam" id="NF003810">
    <property type="entry name" value="PRK05399.1"/>
    <property type="match status" value="1"/>
</dbReference>
<dbReference type="Pfam" id="PF00488">
    <property type="entry name" value="MutS_V"/>
    <property type="match status" value="1"/>
</dbReference>
<dbReference type="SMART" id="SM00534">
    <property type="entry name" value="MUTSac"/>
    <property type="match status" value="1"/>
</dbReference>
<dbReference type="InterPro" id="IPR036187">
    <property type="entry name" value="DNA_mismatch_repair_MutS_sf"/>
</dbReference>
<organism evidence="13 14">
    <name type="scientific">Muiribacterium halophilum</name>
    <dbReference type="NCBI Taxonomy" id="2053465"/>
    <lineage>
        <taxon>Bacteria</taxon>
        <taxon>Candidatus Muiribacteriota</taxon>
        <taxon>Candidatus Muiribacteriia</taxon>
        <taxon>Candidatus Muiribacteriales</taxon>
        <taxon>Candidatus Muiribacteriaceae</taxon>
        <taxon>Candidatus Muiribacterium</taxon>
    </lineage>
</organism>
<dbReference type="InterPro" id="IPR007861">
    <property type="entry name" value="DNA_mismatch_repair_MutS_clamp"/>
</dbReference>
<evidence type="ECO:0000256" key="1">
    <source>
        <dbReference type="ARBA" id="ARBA00006271"/>
    </source>
</evidence>
<feature type="domain" description="DNA mismatch repair protein MutS core" evidence="11">
    <location>
        <begin position="297"/>
        <end position="603"/>
    </location>
</feature>
<evidence type="ECO:0000259" key="12">
    <source>
        <dbReference type="SMART" id="SM00534"/>
    </source>
</evidence>
<dbReference type="InterPro" id="IPR027417">
    <property type="entry name" value="P-loop_NTPase"/>
</dbReference>
<dbReference type="InterPro" id="IPR017261">
    <property type="entry name" value="DNA_mismatch_repair_MutS/MSH"/>
</dbReference>
<sequence>MTINTYLQERNWIFSNMVNILKTRGSQMVDRSKLTPVMQQYMDIKDQHEDAILFFRLGDFYEMFFKDAEIASRELDITLTSRDKKSDDPIPMAGVPYHSATSYINRLVKKGFKVCVCEQTSLPGESKIVKREAVRIITPGTVLDEEALNGKSNNYILSLFFNRMFYIAYCDLSTGEFNLEKTETEELFPVLYRIMPSEILIDKNNVPEKFFLSLKKNFFITEYKLDQETSDKGIMKEVDDLFLKKTGNILIDYLEETQKGTLKNIGKINIVENDDIMKLDVAAQKNLELIDSMSDDNKRATLFGVIDNTFTSMGGRKLRKWILTPLTDIKKIEKRAQCLEFLYNNSLIRRELQHLLKKIRDIERLINRISLSGNNPRDLVSLRESIKASNELKALSNKYGPLKEKIQSISDLRSLTDLLDRAIQDEPPARSSDGNFINNGFDEKLDELREVSRNSRKWLATLELEEKEKTGIKNLKVKYNKVFGYFIEVSRSNVDKVPENYIRKQTMTNSERYFTPELKEKEAFILGAKERIQNIENEIFSRIKKETIGYYGEILEISDIISELDCLLSFSIAAFKNRYVRPEIVDERILEINDGRHPVVEKVMEDDFIPNDLYMDSENERFYIITGPNMAGKSTYIRQIALIVLMAQMGSFVPASFAKIGIHTKIFTRIGASDNLSMGHSTFMVEMSETAQILKNCDERSLVILDDIGRGTSTYDGLSIAWAVTEYLHSIGSFTLFATHYHELTFVEKYLEGIKNHNVAIIEEGNELVFLHKIVNGTADRSYGIHVADIAGVPETVIKRAQQLLEKFENNDNSQQDDEEADFSSIRLIDRDTLSDQLDLFQEKSTEKYFKYGEAIALINELKKIDINNTTPINALNKLNKLRKKARKM</sequence>
<dbReference type="EMBL" id="PKTG01000075">
    <property type="protein sequence ID" value="PLX18004.1"/>
    <property type="molecule type" value="Genomic_DNA"/>
</dbReference>
<gene>
    <name evidence="9" type="primary">mutS</name>
    <name evidence="13" type="ORF">C0601_05850</name>
</gene>
<dbReference type="GO" id="GO:0006298">
    <property type="term" value="P:mismatch repair"/>
    <property type="evidence" value="ECO:0007669"/>
    <property type="project" value="UniProtKB-UniRule"/>
</dbReference>
<dbReference type="GO" id="GO:0005829">
    <property type="term" value="C:cytosol"/>
    <property type="evidence" value="ECO:0007669"/>
    <property type="project" value="TreeGrafter"/>
</dbReference>
<dbReference type="InterPro" id="IPR005748">
    <property type="entry name" value="DNA_mismatch_repair_MutS"/>
</dbReference>
<dbReference type="PANTHER" id="PTHR11361:SF34">
    <property type="entry name" value="DNA MISMATCH REPAIR PROTEIN MSH1, MITOCHONDRIAL"/>
    <property type="match status" value="1"/>
</dbReference>
<dbReference type="GO" id="GO:0003684">
    <property type="term" value="F:damaged DNA binding"/>
    <property type="evidence" value="ECO:0007669"/>
    <property type="project" value="UniProtKB-UniRule"/>
</dbReference>
<dbReference type="GO" id="GO:0030983">
    <property type="term" value="F:mismatched DNA binding"/>
    <property type="evidence" value="ECO:0007669"/>
    <property type="project" value="InterPro"/>
</dbReference>
<feature type="binding site" evidence="9">
    <location>
        <begin position="627"/>
        <end position="634"/>
    </location>
    <ligand>
        <name>ATP</name>
        <dbReference type="ChEBI" id="CHEBI:30616"/>
    </ligand>
</feature>
<dbReference type="SUPFAM" id="SSF53150">
    <property type="entry name" value="DNA repair protein MutS, domain II"/>
    <property type="match status" value="1"/>
</dbReference>
<name>A0A2N5ZHA1_MUIH1</name>
<dbReference type="FunFam" id="3.40.50.300:FF:000870">
    <property type="entry name" value="MutS protein homolog 4"/>
    <property type="match status" value="1"/>
</dbReference>
<dbReference type="Pfam" id="PF05188">
    <property type="entry name" value="MutS_II"/>
    <property type="match status" value="1"/>
</dbReference>
<dbReference type="InterPro" id="IPR000432">
    <property type="entry name" value="DNA_mismatch_repair_MutS_C"/>
</dbReference>
<dbReference type="PIRSF" id="PIRSF037677">
    <property type="entry name" value="DNA_mis_repair_Msh6"/>
    <property type="match status" value="1"/>
</dbReference>
<accession>A0A2N5ZHA1</accession>
<dbReference type="Proteomes" id="UP000234857">
    <property type="component" value="Unassembled WGS sequence"/>
</dbReference>
<comment type="similarity">
    <text evidence="1 9 10">Belongs to the DNA mismatch repair MutS family.</text>
</comment>
<dbReference type="FunFam" id="3.40.1170.10:FF:000001">
    <property type="entry name" value="DNA mismatch repair protein MutS"/>
    <property type="match status" value="1"/>
</dbReference>
<proteinExistence type="inferred from homology"/>
<dbReference type="Pfam" id="PF05192">
    <property type="entry name" value="MutS_III"/>
    <property type="match status" value="1"/>
</dbReference>
<dbReference type="NCBIfam" id="TIGR01070">
    <property type="entry name" value="mutS1"/>
    <property type="match status" value="1"/>
</dbReference>
<dbReference type="SUPFAM" id="SSF52540">
    <property type="entry name" value="P-loop containing nucleoside triphosphate hydrolases"/>
    <property type="match status" value="1"/>
</dbReference>
<dbReference type="Pfam" id="PF01624">
    <property type="entry name" value="MutS_I"/>
    <property type="match status" value="1"/>
</dbReference>
<protein>
    <recommendedName>
        <fullName evidence="2 9">DNA mismatch repair protein MutS</fullName>
    </recommendedName>
</protein>
<evidence type="ECO:0000259" key="11">
    <source>
        <dbReference type="SMART" id="SM00533"/>
    </source>
</evidence>
<dbReference type="InterPro" id="IPR007696">
    <property type="entry name" value="DNA_mismatch_repair_MutS_core"/>
</dbReference>
<evidence type="ECO:0000256" key="5">
    <source>
        <dbReference type="ARBA" id="ARBA00022840"/>
    </source>
</evidence>
<dbReference type="GO" id="GO:0140664">
    <property type="term" value="F:ATP-dependent DNA damage sensor activity"/>
    <property type="evidence" value="ECO:0007669"/>
    <property type="project" value="InterPro"/>
</dbReference>
<dbReference type="Gene3D" id="3.40.50.300">
    <property type="entry name" value="P-loop containing nucleotide triphosphate hydrolases"/>
    <property type="match status" value="1"/>
</dbReference>
<dbReference type="AlphaFoldDB" id="A0A2N5ZHA1"/>
<evidence type="ECO:0000256" key="7">
    <source>
        <dbReference type="ARBA" id="ARBA00023204"/>
    </source>
</evidence>
<dbReference type="InterPro" id="IPR016151">
    <property type="entry name" value="DNA_mismatch_repair_MutS_N"/>
</dbReference>
<keyword evidence="4 9" id="KW-0227">DNA damage</keyword>
<evidence type="ECO:0000256" key="2">
    <source>
        <dbReference type="ARBA" id="ARBA00021982"/>
    </source>
</evidence>
<dbReference type="Gene3D" id="3.40.1170.10">
    <property type="entry name" value="DNA repair protein MutS, domain I"/>
    <property type="match status" value="1"/>
</dbReference>
<keyword evidence="6 9" id="KW-0238">DNA-binding</keyword>
<evidence type="ECO:0000256" key="3">
    <source>
        <dbReference type="ARBA" id="ARBA00022741"/>
    </source>
</evidence>
<evidence type="ECO:0000256" key="4">
    <source>
        <dbReference type="ARBA" id="ARBA00022763"/>
    </source>
</evidence>
<dbReference type="Gene3D" id="3.30.420.110">
    <property type="entry name" value="MutS, connector domain"/>
    <property type="match status" value="1"/>
</dbReference>
<evidence type="ECO:0000313" key="13">
    <source>
        <dbReference type="EMBL" id="PLX18004.1"/>
    </source>
</evidence>
<evidence type="ECO:0000256" key="10">
    <source>
        <dbReference type="RuleBase" id="RU003756"/>
    </source>
</evidence>
<evidence type="ECO:0000256" key="6">
    <source>
        <dbReference type="ARBA" id="ARBA00023125"/>
    </source>
</evidence>
<dbReference type="HAMAP" id="MF_00096">
    <property type="entry name" value="MutS"/>
    <property type="match status" value="1"/>
</dbReference>
<dbReference type="Pfam" id="PF05190">
    <property type="entry name" value="MutS_IV"/>
    <property type="match status" value="1"/>
</dbReference>
<keyword evidence="3 9" id="KW-0547">Nucleotide-binding</keyword>
<comment type="function">
    <text evidence="8 9">This protein is involved in the repair of mismatches in DNA. It is possible that it carries out the mismatch recognition step. This protein has a weak ATPase activity.</text>
</comment>
<dbReference type="InterPro" id="IPR007860">
    <property type="entry name" value="DNA_mmatch_repair_MutS_con_dom"/>
</dbReference>